<dbReference type="AlphaFoldDB" id="A0A2C5XJE1"/>
<dbReference type="Proteomes" id="UP000222788">
    <property type="component" value="Unassembled WGS sequence"/>
</dbReference>
<protein>
    <submittedName>
        <fullName evidence="1">Uncharacterized protein</fullName>
    </submittedName>
</protein>
<dbReference type="EMBL" id="APWK03000007">
    <property type="protein sequence ID" value="PHH55820.1"/>
    <property type="molecule type" value="Genomic_DNA"/>
</dbReference>
<organism evidence="1 2">
    <name type="scientific">Ceratocystis fimbriata CBS 114723</name>
    <dbReference type="NCBI Taxonomy" id="1035309"/>
    <lineage>
        <taxon>Eukaryota</taxon>
        <taxon>Fungi</taxon>
        <taxon>Dikarya</taxon>
        <taxon>Ascomycota</taxon>
        <taxon>Pezizomycotina</taxon>
        <taxon>Sordariomycetes</taxon>
        <taxon>Hypocreomycetidae</taxon>
        <taxon>Microascales</taxon>
        <taxon>Ceratocystidaceae</taxon>
        <taxon>Ceratocystis</taxon>
    </lineage>
</organism>
<keyword evidence="2" id="KW-1185">Reference proteome</keyword>
<accession>A0A2C5XJE1</accession>
<name>A0A2C5XJE1_9PEZI</name>
<gene>
    <name evidence="1" type="ORF">CFIMG_002636RA</name>
</gene>
<reference evidence="1 2" key="1">
    <citation type="journal article" date="2013" name="Fungal Biol.">
        <title>Analysis of microsatellite markers in the genome of the plant pathogen Ceratocystis fimbriata.</title>
        <authorList>
            <person name="Simpson M.C."/>
            <person name="Wilken P.M."/>
            <person name="Coetzee M.P."/>
            <person name="Wingfield M.J."/>
            <person name="Wingfield B.D."/>
        </authorList>
    </citation>
    <scope>NUCLEOTIDE SEQUENCE [LARGE SCALE GENOMIC DNA]</scope>
    <source>
        <strain evidence="1 2">CBS 114723</strain>
    </source>
</reference>
<proteinExistence type="predicted"/>
<reference evidence="1 2" key="2">
    <citation type="journal article" date="2013" name="IMA Fungus">
        <title>IMA Genome-F 1: Ceratocystis fimbriata: Draft nuclear genome sequence for the plant pathogen, Ceratocystis fimbriata.</title>
        <authorList>
            <person name="Wilken P.M."/>
            <person name="Steenkamp E.T."/>
            <person name="Wingfield M.J."/>
            <person name="de Beer Z.W."/>
            <person name="Wingfield B.D."/>
        </authorList>
    </citation>
    <scope>NUCLEOTIDE SEQUENCE [LARGE SCALE GENOMIC DNA]</scope>
    <source>
        <strain evidence="1 2">CBS 114723</strain>
    </source>
</reference>
<comment type="caution">
    <text evidence="1">The sequence shown here is derived from an EMBL/GenBank/DDBJ whole genome shotgun (WGS) entry which is preliminary data.</text>
</comment>
<evidence type="ECO:0000313" key="2">
    <source>
        <dbReference type="Proteomes" id="UP000222788"/>
    </source>
</evidence>
<evidence type="ECO:0000313" key="1">
    <source>
        <dbReference type="EMBL" id="PHH55820.1"/>
    </source>
</evidence>
<sequence length="80" mass="8974">MVIRLNAVQAQAKPIGQARQAMFVCFFWAVCRAYLLLNIHRFPSCAIVRPPYSKLPSPFESTSMRVDTSTAFSPVQRLAA</sequence>